<dbReference type="Proteomes" id="UP000266841">
    <property type="component" value="Unassembled WGS sequence"/>
</dbReference>
<comment type="caution">
    <text evidence="2">The sequence shown here is derived from an EMBL/GenBank/DDBJ whole genome shotgun (WGS) entry which is preliminary data.</text>
</comment>
<accession>K0RSQ8</accession>
<feature type="region of interest" description="Disordered" evidence="1">
    <location>
        <begin position="104"/>
        <end position="165"/>
    </location>
</feature>
<reference evidence="2 3" key="1">
    <citation type="journal article" date="2012" name="Genome Biol.">
        <title>Genome and low-iron response of an oceanic diatom adapted to chronic iron limitation.</title>
        <authorList>
            <person name="Lommer M."/>
            <person name="Specht M."/>
            <person name="Roy A.S."/>
            <person name="Kraemer L."/>
            <person name="Andreson R."/>
            <person name="Gutowska M.A."/>
            <person name="Wolf J."/>
            <person name="Bergner S.V."/>
            <person name="Schilhabel M.B."/>
            <person name="Klostermeier U.C."/>
            <person name="Beiko R.G."/>
            <person name="Rosenstiel P."/>
            <person name="Hippler M."/>
            <person name="Laroche J."/>
        </authorList>
    </citation>
    <scope>NUCLEOTIDE SEQUENCE [LARGE SCALE GENOMIC DNA]</scope>
    <source>
        <strain evidence="2 3">CCMP1005</strain>
    </source>
</reference>
<proteinExistence type="predicted"/>
<protein>
    <submittedName>
        <fullName evidence="2">Uncharacterized protein</fullName>
    </submittedName>
</protein>
<name>K0RSQ8_THAOC</name>
<sequence>MTVRVSSYRVAHSRALGPGITERVPERPGKARKACFRRKFDGGLRQELPLVGKTRGAAADTRSCRAGQTRRGLQNWTKSSLLESSRRALQVALNRRIQIDAARAVRAREESGATRQLPESSPRDECRCGGCGGVSKDRRRTAATSPRPTELALGARGIRKKDTRR</sequence>
<evidence type="ECO:0000313" key="3">
    <source>
        <dbReference type="Proteomes" id="UP000266841"/>
    </source>
</evidence>
<evidence type="ECO:0000313" key="2">
    <source>
        <dbReference type="EMBL" id="EJK56050.1"/>
    </source>
</evidence>
<dbReference type="EMBL" id="AGNL01032535">
    <property type="protein sequence ID" value="EJK56050.1"/>
    <property type="molecule type" value="Genomic_DNA"/>
</dbReference>
<evidence type="ECO:0000256" key="1">
    <source>
        <dbReference type="SAM" id="MobiDB-lite"/>
    </source>
</evidence>
<keyword evidence="3" id="KW-1185">Reference proteome</keyword>
<dbReference type="AlphaFoldDB" id="K0RSQ8"/>
<organism evidence="2 3">
    <name type="scientific">Thalassiosira oceanica</name>
    <name type="common">Marine diatom</name>
    <dbReference type="NCBI Taxonomy" id="159749"/>
    <lineage>
        <taxon>Eukaryota</taxon>
        <taxon>Sar</taxon>
        <taxon>Stramenopiles</taxon>
        <taxon>Ochrophyta</taxon>
        <taxon>Bacillariophyta</taxon>
        <taxon>Coscinodiscophyceae</taxon>
        <taxon>Thalassiosirophycidae</taxon>
        <taxon>Thalassiosirales</taxon>
        <taxon>Thalassiosiraceae</taxon>
        <taxon>Thalassiosira</taxon>
    </lineage>
</organism>
<gene>
    <name evidence="2" type="ORF">THAOC_24133</name>
</gene>